<organism evidence="8 9">
    <name type="scientific">Dinothrombium tinctorium</name>
    <dbReference type="NCBI Taxonomy" id="1965070"/>
    <lineage>
        <taxon>Eukaryota</taxon>
        <taxon>Metazoa</taxon>
        <taxon>Ecdysozoa</taxon>
        <taxon>Arthropoda</taxon>
        <taxon>Chelicerata</taxon>
        <taxon>Arachnida</taxon>
        <taxon>Acari</taxon>
        <taxon>Acariformes</taxon>
        <taxon>Trombidiformes</taxon>
        <taxon>Prostigmata</taxon>
        <taxon>Anystina</taxon>
        <taxon>Parasitengona</taxon>
        <taxon>Trombidioidea</taxon>
        <taxon>Trombidiidae</taxon>
        <taxon>Dinothrombium</taxon>
    </lineage>
</organism>
<dbReference type="GO" id="GO:0000715">
    <property type="term" value="P:nucleotide-excision repair, DNA damage recognition"/>
    <property type="evidence" value="ECO:0007669"/>
    <property type="project" value="TreeGrafter"/>
</dbReference>
<dbReference type="InterPro" id="IPR000465">
    <property type="entry name" value="XPA/RAD14"/>
</dbReference>
<evidence type="ECO:0000256" key="1">
    <source>
        <dbReference type="ARBA" id="ARBA00004123"/>
    </source>
</evidence>
<dbReference type="GO" id="GO:0006284">
    <property type="term" value="P:base-excision repair"/>
    <property type="evidence" value="ECO:0007669"/>
    <property type="project" value="TreeGrafter"/>
</dbReference>
<feature type="transmembrane region" description="Helical" evidence="5">
    <location>
        <begin position="33"/>
        <end position="54"/>
    </location>
</feature>
<keyword evidence="2" id="KW-0862">Zinc</keyword>
<dbReference type="AlphaFoldDB" id="A0A3S3PH91"/>
<evidence type="ECO:0000256" key="2">
    <source>
        <dbReference type="ARBA" id="ARBA00022833"/>
    </source>
</evidence>
<keyword evidence="5" id="KW-0472">Membrane</keyword>
<dbReference type="PANTHER" id="PTHR10142:SF0">
    <property type="entry name" value="DNA REPAIR PROTEIN COMPLEMENTING XP-A CELLS"/>
    <property type="match status" value="1"/>
</dbReference>
<dbReference type="GO" id="GO:1901255">
    <property type="term" value="P:nucleotide-excision repair involved in interstrand cross-link repair"/>
    <property type="evidence" value="ECO:0007669"/>
    <property type="project" value="TreeGrafter"/>
</dbReference>
<dbReference type="SUPFAM" id="SSF57716">
    <property type="entry name" value="Glucocorticoid receptor-like (DNA-binding domain)"/>
    <property type="match status" value="1"/>
</dbReference>
<feature type="domain" description="Insertion element IS150 protein InsJ-like helix-turn-helix" evidence="6">
    <location>
        <begin position="79"/>
        <end position="129"/>
    </location>
</feature>
<evidence type="ECO:0000256" key="5">
    <source>
        <dbReference type="SAM" id="Phobius"/>
    </source>
</evidence>
<dbReference type="EMBL" id="NCKU01001355">
    <property type="protein sequence ID" value="RWS12338.1"/>
    <property type="molecule type" value="Genomic_DNA"/>
</dbReference>
<dbReference type="InterPro" id="IPR036388">
    <property type="entry name" value="WH-like_DNA-bd_sf"/>
</dbReference>
<dbReference type="GO" id="GO:0003684">
    <property type="term" value="F:damaged DNA binding"/>
    <property type="evidence" value="ECO:0007669"/>
    <property type="project" value="InterPro"/>
</dbReference>
<dbReference type="GO" id="GO:0000110">
    <property type="term" value="C:nucleotide-excision repair factor 1 complex"/>
    <property type="evidence" value="ECO:0007669"/>
    <property type="project" value="TreeGrafter"/>
</dbReference>
<dbReference type="Proteomes" id="UP000285301">
    <property type="component" value="Unassembled WGS sequence"/>
</dbReference>
<comment type="caution">
    <text evidence="8">The sequence shown here is derived from an EMBL/GenBank/DDBJ whole genome shotgun (WGS) entry which is preliminary data.</text>
</comment>
<keyword evidence="9" id="KW-1185">Reference proteome</keyword>
<dbReference type="Gene3D" id="3.90.530.10">
    <property type="entry name" value="XPA C-terminal domain"/>
    <property type="match status" value="1"/>
</dbReference>
<dbReference type="Gene3D" id="1.10.10.10">
    <property type="entry name" value="Winged helix-like DNA-binding domain superfamily/Winged helix DNA-binding domain"/>
    <property type="match status" value="1"/>
</dbReference>
<reference evidence="8" key="2">
    <citation type="submission" date="2018-11" db="EMBL/GenBank/DDBJ databases">
        <title>Trombidioid mite genomics.</title>
        <authorList>
            <person name="Dong X."/>
        </authorList>
    </citation>
    <scope>NUCLEOTIDE SEQUENCE</scope>
    <source>
        <strain evidence="8">UoL-WK</strain>
    </source>
</reference>
<dbReference type="InterPro" id="IPR055247">
    <property type="entry name" value="InsJ-like_HTH"/>
</dbReference>
<sequence length="355" mass="40815">MSAEKAKPTSGIESHAFFSKRHLGWKQLIYQKVAFIFLIFITFFLHFSLVFHSFTSPLFDRCIDVSTLAAMPRLPNELRELVIRMHNEGFGYKLIAREFEVSIKTVRNTIKKYEETGSVEDRPKPGRPRFSFTKANQSAKSLQSSEKSSSESNPESDTKDQNSDNNNQMQQSKQKALPSRQKKSVRIAAKASNTEENGEEDISSTEENDDEDECSAEDDDGEDTCSAETESIPEESINEIFENESSPLHTSRSPVAINSGNLQCKECSKKFRHSFLKKIFNVNVCTECAQNNIKYSLMTREEAKKEFYLRDSDLDLQSPKLKSVTLYLRDDIEERAKHVWRKKKRIEHDYAKQMT</sequence>
<dbReference type="STRING" id="1965070.A0A3S3PH91"/>
<gene>
    <name evidence="8" type="ORF">B4U79_17464</name>
    <name evidence="7" type="ORF">B4U79_17467</name>
</gene>
<feature type="region of interest" description="Disordered" evidence="4">
    <location>
        <begin position="117"/>
        <end position="238"/>
    </location>
</feature>
<dbReference type="Pfam" id="PF13518">
    <property type="entry name" value="HTH_28"/>
    <property type="match status" value="1"/>
</dbReference>
<evidence type="ECO:0000256" key="3">
    <source>
        <dbReference type="ARBA" id="ARBA00023242"/>
    </source>
</evidence>
<comment type="subcellular location">
    <subcellularLocation>
        <location evidence="1">Nucleus</location>
    </subcellularLocation>
</comment>
<dbReference type="SUPFAM" id="SSF46689">
    <property type="entry name" value="Homeodomain-like"/>
    <property type="match status" value="1"/>
</dbReference>
<feature type="compositionally biased region" description="Low complexity" evidence="4">
    <location>
        <begin position="163"/>
        <end position="175"/>
    </location>
</feature>
<feature type="compositionally biased region" description="Acidic residues" evidence="4">
    <location>
        <begin position="196"/>
        <end position="237"/>
    </location>
</feature>
<evidence type="ECO:0000313" key="8">
    <source>
        <dbReference type="EMBL" id="RWS12377.1"/>
    </source>
</evidence>
<dbReference type="InterPro" id="IPR009061">
    <property type="entry name" value="DNA-bd_dom_put_sf"/>
</dbReference>
<evidence type="ECO:0000256" key="4">
    <source>
        <dbReference type="SAM" id="MobiDB-lite"/>
    </source>
</evidence>
<reference evidence="8 9" key="1">
    <citation type="journal article" date="2018" name="Gigascience">
        <title>Genomes of trombidid mites reveal novel predicted allergens and laterally-transferred genes associated with secondary metabolism.</title>
        <authorList>
            <person name="Dong X."/>
            <person name="Chaisiri K."/>
            <person name="Xia D."/>
            <person name="Armstrong S.D."/>
            <person name="Fang Y."/>
            <person name="Donnelly M.J."/>
            <person name="Kadowaki T."/>
            <person name="McGarry J.W."/>
            <person name="Darby A.C."/>
            <person name="Makepeace B.L."/>
        </authorList>
    </citation>
    <scope>NUCLEOTIDE SEQUENCE [LARGE SCALE GENOMIC DNA]</scope>
    <source>
        <strain evidence="8">UoL-WK</strain>
    </source>
</reference>
<dbReference type="GO" id="GO:0070914">
    <property type="term" value="P:UV-damage excision repair"/>
    <property type="evidence" value="ECO:0007669"/>
    <property type="project" value="TreeGrafter"/>
</dbReference>
<evidence type="ECO:0000259" key="6">
    <source>
        <dbReference type="Pfam" id="PF13518"/>
    </source>
</evidence>
<keyword evidence="5" id="KW-1133">Transmembrane helix</keyword>
<evidence type="ECO:0000313" key="7">
    <source>
        <dbReference type="EMBL" id="RWS12338.1"/>
    </source>
</evidence>
<dbReference type="OrthoDB" id="3263820at2759"/>
<name>A0A3S3PH91_9ACAR</name>
<dbReference type="SUPFAM" id="SSF46955">
    <property type="entry name" value="Putative DNA-binding domain"/>
    <property type="match status" value="1"/>
</dbReference>
<keyword evidence="3" id="KW-0539">Nucleus</keyword>
<dbReference type="InterPro" id="IPR037129">
    <property type="entry name" value="XPA_sf"/>
</dbReference>
<feature type="compositionally biased region" description="Low complexity" evidence="4">
    <location>
        <begin position="138"/>
        <end position="155"/>
    </location>
</feature>
<accession>A0A3S3PH91</accession>
<dbReference type="EMBL" id="NCKU01001339">
    <property type="protein sequence ID" value="RWS12377.1"/>
    <property type="molecule type" value="Genomic_DNA"/>
</dbReference>
<evidence type="ECO:0000313" key="9">
    <source>
        <dbReference type="Proteomes" id="UP000285301"/>
    </source>
</evidence>
<keyword evidence="5" id="KW-0812">Transmembrane</keyword>
<protein>
    <submittedName>
        <fullName evidence="8">DNA repair protein complementing XP-A cells-like protein</fullName>
    </submittedName>
</protein>
<dbReference type="InterPro" id="IPR009057">
    <property type="entry name" value="Homeodomain-like_sf"/>
</dbReference>
<proteinExistence type="predicted"/>
<dbReference type="PANTHER" id="PTHR10142">
    <property type="entry name" value="DNA REPAIR PROTEIN COMPLEMENTING XP-A CELLS"/>
    <property type="match status" value="1"/>
</dbReference>